<dbReference type="InterPro" id="IPR050587">
    <property type="entry name" value="GNT1/Glycosyltrans_8"/>
</dbReference>
<dbReference type="EMBL" id="JAPQKH010000008">
    <property type="protein sequence ID" value="KAJ5083169.1"/>
    <property type="molecule type" value="Genomic_DNA"/>
</dbReference>
<gene>
    <name evidence="1" type="ORF">N7456_012596</name>
</gene>
<reference evidence="1" key="1">
    <citation type="submission" date="2022-11" db="EMBL/GenBank/DDBJ databases">
        <authorList>
            <person name="Petersen C."/>
        </authorList>
    </citation>
    <scope>NUCLEOTIDE SEQUENCE</scope>
    <source>
        <strain evidence="1">IBT 30069</strain>
    </source>
</reference>
<dbReference type="SUPFAM" id="SSF53448">
    <property type="entry name" value="Nucleotide-diphospho-sugar transferases"/>
    <property type="match status" value="1"/>
</dbReference>
<dbReference type="Gene3D" id="3.90.550.10">
    <property type="entry name" value="Spore Coat Polysaccharide Biosynthesis Protein SpsA, Chain A"/>
    <property type="match status" value="1"/>
</dbReference>
<dbReference type="Proteomes" id="UP001149165">
    <property type="component" value="Unassembled WGS sequence"/>
</dbReference>
<comment type="caution">
    <text evidence="1">The sequence shown here is derived from an EMBL/GenBank/DDBJ whole genome shotgun (WGS) entry which is preliminary data.</text>
</comment>
<accession>A0A9W9EK26</accession>
<name>A0A9W9EK26_9EURO</name>
<organism evidence="1 2">
    <name type="scientific">Penicillium angulare</name>
    <dbReference type="NCBI Taxonomy" id="116970"/>
    <lineage>
        <taxon>Eukaryota</taxon>
        <taxon>Fungi</taxon>
        <taxon>Dikarya</taxon>
        <taxon>Ascomycota</taxon>
        <taxon>Pezizomycotina</taxon>
        <taxon>Eurotiomycetes</taxon>
        <taxon>Eurotiomycetidae</taxon>
        <taxon>Eurotiales</taxon>
        <taxon>Aspergillaceae</taxon>
        <taxon>Penicillium</taxon>
    </lineage>
</organism>
<evidence type="ECO:0000313" key="2">
    <source>
        <dbReference type="Proteomes" id="UP001149165"/>
    </source>
</evidence>
<proteinExistence type="predicted"/>
<protein>
    <submittedName>
        <fullName evidence="1">Glucose N-acetyltransferase 1</fullName>
    </submittedName>
</protein>
<dbReference type="InterPro" id="IPR029044">
    <property type="entry name" value="Nucleotide-diphossugar_trans"/>
</dbReference>
<dbReference type="AlphaFoldDB" id="A0A9W9EK26"/>
<keyword evidence="2" id="KW-1185">Reference proteome</keyword>
<dbReference type="OrthoDB" id="2014201at2759"/>
<sequence length="382" mass="44698">MPIKTSAFPYRRGSGASDKDFFDIDDESVVQITKRQLRRPRTWIILLALFCILKWWYRAQPPPNPSPHLDYTRVDWSRYAYSQYATSETYLCNSVMLFEALDRLGSRAERVLFYPQEWDLIIRNDADRTSQLLRVAVEQYHVQLRPVAVEGLKMEALDGYGPSEASWDTSKTKLFAFALLEYDRVIHLDSDITLLASIDELFFLPKAPVAMPRAHWLLPETRSLSSLIVVLEPSYREYKILQESVHTVGGLNFTDSSFDMELLNARYGESAMVLPHREYGLLSGEFRRKDHWRYMGNNEERWNPDQALAEAKFVHFSDWPLPKPWIMWPQNLLAESQPMCDNNPGTPEESGCRDRELWKDLYDDFRRRRKDICKLLSFPAPI</sequence>
<reference evidence="1" key="2">
    <citation type="journal article" date="2023" name="IMA Fungus">
        <title>Comparative genomic study of the Penicillium genus elucidates a diverse pangenome and 15 lateral gene transfer events.</title>
        <authorList>
            <person name="Petersen C."/>
            <person name="Sorensen T."/>
            <person name="Nielsen M.R."/>
            <person name="Sondergaard T.E."/>
            <person name="Sorensen J.L."/>
            <person name="Fitzpatrick D.A."/>
            <person name="Frisvad J.C."/>
            <person name="Nielsen K.L."/>
        </authorList>
    </citation>
    <scope>NUCLEOTIDE SEQUENCE</scope>
    <source>
        <strain evidence="1">IBT 30069</strain>
    </source>
</reference>
<evidence type="ECO:0000313" key="1">
    <source>
        <dbReference type="EMBL" id="KAJ5083169.1"/>
    </source>
</evidence>
<dbReference type="PANTHER" id="PTHR11183">
    <property type="entry name" value="GLYCOGENIN SUBFAMILY MEMBER"/>
    <property type="match status" value="1"/>
</dbReference>